<dbReference type="KEGG" id="fsa:C5Q98_01475"/>
<accession>A0A2S0KLU3</accession>
<dbReference type="EMBL" id="CP027226">
    <property type="protein sequence ID" value="AVM41984.1"/>
    <property type="molecule type" value="Genomic_DNA"/>
</dbReference>
<evidence type="ECO:0000313" key="2">
    <source>
        <dbReference type="Proteomes" id="UP000237947"/>
    </source>
</evidence>
<sequence length="359" mass="41772">MKIVDFHDYKINISIAEHEQDKEFINSIYTLANNDELIIKEKGMPYVYSRIKLDGHKLLITNICSISFSFEGKELFFKLHKAAPIEHLRYEKDKNRKRYVFYNTAKFENRFTRDYQKFSLDLPSSIGNLYANYSLNVLFNESMGVLFSVDKIGTREFITNKQISTYIIEGNTLKVDFIVPHLIKTAESYSEIPANSRITVNSLVQNNYLELGKNMQILSNNIGNEAILLQDINDDIRKLYVGTIKYGQLTSSLIFQEYYYSALSIKNETITLYGNNIYPKGYFDTFCSSDTKAMKSIYKKLFSKDFRFIEDSNCINVVSLNNPEKTFAKIFIKDKNEISIFIYECSLKISKDNIVFIKN</sequence>
<evidence type="ECO:0000313" key="1">
    <source>
        <dbReference type="EMBL" id="AVM41984.1"/>
    </source>
</evidence>
<dbReference type="AlphaFoldDB" id="A0A2S0KLU3"/>
<dbReference type="Proteomes" id="UP000237947">
    <property type="component" value="Chromosome"/>
</dbReference>
<gene>
    <name evidence="1" type="ORF">C5Q98_01475</name>
</gene>
<name>A0A2S0KLU3_9FIRM</name>
<reference evidence="2" key="1">
    <citation type="submission" date="2018-02" db="EMBL/GenBank/DDBJ databases">
        <authorList>
            <person name="Holder M.E."/>
            <person name="Ajami N.J."/>
            <person name="Petrosino J.F."/>
        </authorList>
    </citation>
    <scope>NUCLEOTIDE SEQUENCE [LARGE SCALE GENOMIC DNA]</scope>
    <source>
        <strain evidence="2">CCUG 47711</strain>
    </source>
</reference>
<dbReference type="OrthoDB" id="9795504at2"/>
<proteinExistence type="predicted"/>
<organism evidence="1 2">
    <name type="scientific">Fastidiosipila sanguinis</name>
    <dbReference type="NCBI Taxonomy" id="236753"/>
    <lineage>
        <taxon>Bacteria</taxon>
        <taxon>Bacillati</taxon>
        <taxon>Bacillota</taxon>
        <taxon>Clostridia</taxon>
        <taxon>Eubacteriales</taxon>
        <taxon>Oscillospiraceae</taxon>
        <taxon>Fastidiosipila</taxon>
    </lineage>
</organism>
<dbReference type="RefSeq" id="WP_106011970.1">
    <property type="nucleotide sequence ID" value="NZ_CP027226.1"/>
</dbReference>
<keyword evidence="2" id="KW-1185">Reference proteome</keyword>
<protein>
    <submittedName>
        <fullName evidence="1">Uncharacterized protein</fullName>
    </submittedName>
</protein>